<feature type="domain" description="Protein kinase" evidence="11">
    <location>
        <begin position="210"/>
        <end position="464"/>
    </location>
</feature>
<keyword evidence="3" id="KW-0808">Transferase</keyword>
<comment type="caution">
    <text evidence="12">The sequence shown here is derived from an EMBL/GenBank/DDBJ whole genome shotgun (WGS) entry which is preliminary data.</text>
</comment>
<dbReference type="InterPro" id="IPR017441">
    <property type="entry name" value="Protein_kinase_ATP_BS"/>
</dbReference>
<organism evidence="12 13">
    <name type="scientific">Molorchus minor</name>
    <dbReference type="NCBI Taxonomy" id="1323400"/>
    <lineage>
        <taxon>Eukaryota</taxon>
        <taxon>Metazoa</taxon>
        <taxon>Ecdysozoa</taxon>
        <taxon>Arthropoda</taxon>
        <taxon>Hexapoda</taxon>
        <taxon>Insecta</taxon>
        <taxon>Pterygota</taxon>
        <taxon>Neoptera</taxon>
        <taxon>Endopterygota</taxon>
        <taxon>Coleoptera</taxon>
        <taxon>Polyphaga</taxon>
        <taxon>Cucujiformia</taxon>
        <taxon>Chrysomeloidea</taxon>
        <taxon>Cerambycidae</taxon>
        <taxon>Lamiinae</taxon>
        <taxon>Monochamini</taxon>
        <taxon>Molorchus</taxon>
    </lineage>
</organism>
<name>A0ABQ9K444_9CUCU</name>
<evidence type="ECO:0000256" key="7">
    <source>
        <dbReference type="ARBA" id="ARBA00047899"/>
    </source>
</evidence>
<dbReference type="CDD" id="cd08307">
    <property type="entry name" value="Death_Pelle"/>
    <property type="match status" value="1"/>
</dbReference>
<evidence type="ECO:0000313" key="13">
    <source>
        <dbReference type="Proteomes" id="UP001162164"/>
    </source>
</evidence>
<evidence type="ECO:0000313" key="12">
    <source>
        <dbReference type="EMBL" id="KAJ8985110.1"/>
    </source>
</evidence>
<accession>A0ABQ9K444</accession>
<feature type="binding site" evidence="9">
    <location>
        <position position="237"/>
    </location>
    <ligand>
        <name>ATP</name>
        <dbReference type="ChEBI" id="CHEBI:30616"/>
    </ligand>
</feature>
<keyword evidence="6 9" id="KW-0067">ATP-binding</keyword>
<keyword evidence="4 9" id="KW-0547">Nucleotide-binding</keyword>
<evidence type="ECO:0000256" key="2">
    <source>
        <dbReference type="ARBA" id="ARBA00022527"/>
    </source>
</evidence>
<dbReference type="Proteomes" id="UP001162164">
    <property type="component" value="Unassembled WGS sequence"/>
</dbReference>
<evidence type="ECO:0000256" key="5">
    <source>
        <dbReference type="ARBA" id="ARBA00022777"/>
    </source>
</evidence>
<dbReference type="EMBL" id="JAPWTJ010000019">
    <property type="protein sequence ID" value="KAJ8985110.1"/>
    <property type="molecule type" value="Genomic_DNA"/>
</dbReference>
<dbReference type="InterPro" id="IPR000719">
    <property type="entry name" value="Prot_kinase_dom"/>
</dbReference>
<dbReference type="PROSITE" id="PS50011">
    <property type="entry name" value="PROTEIN_KINASE_DOM"/>
    <property type="match status" value="1"/>
</dbReference>
<dbReference type="PANTHER" id="PTHR48006">
    <property type="entry name" value="LEUCINE-RICH REPEAT-CONTAINING PROTEIN DDB_G0281931-RELATED"/>
    <property type="match status" value="1"/>
</dbReference>
<comment type="catalytic activity">
    <reaction evidence="8">
        <text>L-seryl-[protein] + ATP = O-phospho-L-seryl-[protein] + ADP + H(+)</text>
        <dbReference type="Rhea" id="RHEA:17989"/>
        <dbReference type="Rhea" id="RHEA-COMP:9863"/>
        <dbReference type="Rhea" id="RHEA-COMP:11604"/>
        <dbReference type="ChEBI" id="CHEBI:15378"/>
        <dbReference type="ChEBI" id="CHEBI:29999"/>
        <dbReference type="ChEBI" id="CHEBI:30616"/>
        <dbReference type="ChEBI" id="CHEBI:83421"/>
        <dbReference type="ChEBI" id="CHEBI:456216"/>
        <dbReference type="EC" id="2.7.11.1"/>
    </reaction>
</comment>
<protein>
    <recommendedName>
        <fullName evidence="1">non-specific serine/threonine protein kinase</fullName>
        <ecNumber evidence="1">2.7.11.1</ecNumber>
    </recommendedName>
</protein>
<evidence type="ECO:0000256" key="9">
    <source>
        <dbReference type="PROSITE-ProRule" id="PRU10141"/>
    </source>
</evidence>
<evidence type="ECO:0000256" key="1">
    <source>
        <dbReference type="ARBA" id="ARBA00012513"/>
    </source>
</evidence>
<dbReference type="Pfam" id="PF07714">
    <property type="entry name" value="PK_Tyr_Ser-Thr"/>
    <property type="match status" value="1"/>
</dbReference>
<dbReference type="PROSITE" id="PS00108">
    <property type="entry name" value="PROTEIN_KINASE_ST"/>
    <property type="match status" value="1"/>
</dbReference>
<dbReference type="SUPFAM" id="SSF56112">
    <property type="entry name" value="Protein kinase-like (PK-like)"/>
    <property type="match status" value="1"/>
</dbReference>
<dbReference type="InterPro" id="IPR001245">
    <property type="entry name" value="Ser-Thr/Tyr_kinase_cat_dom"/>
</dbReference>
<keyword evidence="13" id="KW-1185">Reference proteome</keyword>
<sequence length="464" mass="53200">MYIYHLPYEERRQLCYILDQNNLWEDLSGYHMKYDLITIETLRKEICRGKSPTNELFTIWGHQNHTVLELFILLNRMNLYQAMTVIKHLVDERYHCLIKDGEENLNRLMENFGINRKPCNRDSKTRPENFNENTEKILNVPQLVLQPIVSKENNESTVDPKLLQPRSPLPPPRVGISRNFTASDISCVAESAGAIPHITYEELQRSTNSWDSHVVLGRGGFGTVYKGTWKCTKVAIKRLEQKADKPEQNSVQIKQSITELHCLNAYRHDNVLPLYGYSIDGPHPCLIYQYMAGGSLEKRLSTREPSELLNWPARLNIAIGTARGLQFLHTSMINGTPLVHGDIKSANILLDPNDQPRIGDFGLAREGPPENSRPKWILIVLGLSYLKSLRPWGAYSEKRQEKFLRDHVVNYEGDVLSLKDKLMVGYDECFKGLIEIGKMCVNKRAKDRPEMVNVLILLEGVPPK</sequence>
<evidence type="ECO:0000259" key="11">
    <source>
        <dbReference type="PROSITE" id="PS50011"/>
    </source>
</evidence>
<dbReference type="Gene3D" id="1.10.510.10">
    <property type="entry name" value="Transferase(Phosphotransferase) domain 1"/>
    <property type="match status" value="1"/>
</dbReference>
<comment type="catalytic activity">
    <reaction evidence="7">
        <text>L-threonyl-[protein] + ATP = O-phospho-L-threonyl-[protein] + ADP + H(+)</text>
        <dbReference type="Rhea" id="RHEA:46608"/>
        <dbReference type="Rhea" id="RHEA-COMP:11060"/>
        <dbReference type="Rhea" id="RHEA-COMP:11605"/>
        <dbReference type="ChEBI" id="CHEBI:15378"/>
        <dbReference type="ChEBI" id="CHEBI:30013"/>
        <dbReference type="ChEBI" id="CHEBI:30616"/>
        <dbReference type="ChEBI" id="CHEBI:61977"/>
        <dbReference type="ChEBI" id="CHEBI:456216"/>
        <dbReference type="EC" id="2.7.11.1"/>
    </reaction>
</comment>
<dbReference type="Gene3D" id="1.10.533.10">
    <property type="entry name" value="Death Domain, Fas"/>
    <property type="match status" value="1"/>
</dbReference>
<proteinExistence type="inferred from homology"/>
<dbReference type="InterPro" id="IPR051824">
    <property type="entry name" value="LRR_Rcpt-Like_S/T_Kinase"/>
</dbReference>
<dbReference type="InterPro" id="IPR011029">
    <property type="entry name" value="DEATH-like_dom_sf"/>
</dbReference>
<dbReference type="PANTHER" id="PTHR48006:SF102">
    <property type="entry name" value="LEUCINE-RICH REPEAT-CONTAINING PROTEIN DDB_G0281931-RELATED"/>
    <property type="match status" value="1"/>
</dbReference>
<comment type="similarity">
    <text evidence="10">Belongs to the protein kinase superfamily.</text>
</comment>
<dbReference type="Gene3D" id="3.30.200.20">
    <property type="entry name" value="Phosphorylase Kinase, domain 1"/>
    <property type="match status" value="1"/>
</dbReference>
<evidence type="ECO:0000256" key="10">
    <source>
        <dbReference type="RuleBase" id="RU000304"/>
    </source>
</evidence>
<evidence type="ECO:0000256" key="3">
    <source>
        <dbReference type="ARBA" id="ARBA00022679"/>
    </source>
</evidence>
<dbReference type="InterPro" id="IPR000488">
    <property type="entry name" value="Death_dom"/>
</dbReference>
<gene>
    <name evidence="12" type="ORF">NQ317_012760</name>
</gene>
<dbReference type="InterPro" id="IPR037924">
    <property type="entry name" value="Pelle_death"/>
</dbReference>
<dbReference type="EC" id="2.7.11.1" evidence="1"/>
<dbReference type="InterPro" id="IPR008271">
    <property type="entry name" value="Ser/Thr_kinase_AS"/>
</dbReference>
<dbReference type="InterPro" id="IPR011009">
    <property type="entry name" value="Kinase-like_dom_sf"/>
</dbReference>
<dbReference type="Pfam" id="PF00531">
    <property type="entry name" value="Death"/>
    <property type="match status" value="1"/>
</dbReference>
<evidence type="ECO:0000256" key="8">
    <source>
        <dbReference type="ARBA" id="ARBA00048679"/>
    </source>
</evidence>
<dbReference type="SUPFAM" id="SSF47986">
    <property type="entry name" value="DEATH domain"/>
    <property type="match status" value="1"/>
</dbReference>
<dbReference type="PROSITE" id="PS00107">
    <property type="entry name" value="PROTEIN_KINASE_ATP"/>
    <property type="match status" value="1"/>
</dbReference>
<keyword evidence="2 10" id="KW-0723">Serine/threonine-protein kinase</keyword>
<evidence type="ECO:0000256" key="6">
    <source>
        <dbReference type="ARBA" id="ARBA00022840"/>
    </source>
</evidence>
<reference evidence="12" key="1">
    <citation type="journal article" date="2023" name="Insect Mol. Biol.">
        <title>Genome sequencing provides insights into the evolution of gene families encoding plant cell wall-degrading enzymes in longhorned beetles.</title>
        <authorList>
            <person name="Shin N.R."/>
            <person name="Okamura Y."/>
            <person name="Kirsch R."/>
            <person name="Pauchet Y."/>
        </authorList>
    </citation>
    <scope>NUCLEOTIDE SEQUENCE</scope>
    <source>
        <strain evidence="12">MMC_N1</strain>
    </source>
</reference>
<dbReference type="SMART" id="SM00220">
    <property type="entry name" value="S_TKc"/>
    <property type="match status" value="1"/>
</dbReference>
<keyword evidence="5" id="KW-0418">Kinase</keyword>
<evidence type="ECO:0000256" key="4">
    <source>
        <dbReference type="ARBA" id="ARBA00022741"/>
    </source>
</evidence>